<keyword evidence="2" id="KW-0812">Transmembrane</keyword>
<dbReference type="SUPFAM" id="SSF103473">
    <property type="entry name" value="MFS general substrate transporter"/>
    <property type="match status" value="1"/>
</dbReference>
<evidence type="ECO:0000256" key="2">
    <source>
        <dbReference type="SAM" id="Phobius"/>
    </source>
</evidence>
<feature type="transmembrane region" description="Helical" evidence="2">
    <location>
        <begin position="246"/>
        <end position="267"/>
    </location>
</feature>
<feature type="transmembrane region" description="Helical" evidence="2">
    <location>
        <begin position="399"/>
        <end position="420"/>
    </location>
</feature>
<feature type="transmembrane region" description="Helical" evidence="2">
    <location>
        <begin position="182"/>
        <end position="207"/>
    </location>
</feature>
<keyword evidence="2" id="KW-0472">Membrane</keyword>
<dbReference type="AlphaFoldDB" id="A0A7S2N175"/>
<sequence>MDCEPSNRALAERQGESSSAEELRANFRWFSLQFAVNHGVVTTPLVIATSHLSQHAGFIGNALLNIFTMLSALLFAVPLISMLGVKRTVVLGMSLYCLYVVLFACAALAGKEAVHTQLVLFSIGSCCGGAAAGMLWTAQGSYFARTVTLLSLKEGTDRAQLSSSLAGVFAALYLSLEVASKLAWAAMDAFDISSFVTSGLFLVVGIVSTLLMRRVLPLGGCAGASAGSSPLSQIQAVAALWSDPSLWLLSGLNLTFGFSAAFINGYVNAQFTAKQVGPWAVPMFAACTSLVAAILAKFFGVVGMRTGKGFLLFVGAVSFFCIPSSFFALNRCGGWKGWLIVLYFLQGAGRAVYESTSKGIFADFFPDASASAFANCMLQSASSFATCFFLSSLLTGPVLAQIAMVLSSLTPLGFLGAVTLRHLAEKRREMQETFSPDDEKALGS</sequence>
<evidence type="ECO:0000313" key="3">
    <source>
        <dbReference type="EMBL" id="CAD9514547.1"/>
    </source>
</evidence>
<protein>
    <recommendedName>
        <fullName evidence="4">Major facilitator superfamily (MFS) profile domain-containing protein</fullName>
    </recommendedName>
</protein>
<feature type="transmembrane region" description="Helical" evidence="2">
    <location>
        <begin position="89"/>
        <end position="110"/>
    </location>
</feature>
<dbReference type="InterPro" id="IPR051951">
    <property type="entry name" value="UNC-93_regulatory"/>
</dbReference>
<dbReference type="PANTHER" id="PTHR19444">
    <property type="entry name" value="UNC-93 RELATED"/>
    <property type="match status" value="1"/>
</dbReference>
<feature type="transmembrane region" description="Helical" evidence="2">
    <location>
        <begin position="58"/>
        <end position="77"/>
    </location>
</feature>
<organism evidence="3">
    <name type="scientific">Zooxanthella nutricula</name>
    <dbReference type="NCBI Taxonomy" id="1333877"/>
    <lineage>
        <taxon>Eukaryota</taxon>
        <taxon>Sar</taxon>
        <taxon>Alveolata</taxon>
        <taxon>Dinophyceae</taxon>
        <taxon>Peridiniales</taxon>
        <taxon>Peridiniales incertae sedis</taxon>
        <taxon>Zooxanthella</taxon>
    </lineage>
</organism>
<dbReference type="PANTHER" id="PTHR19444:SF13">
    <property type="entry name" value="PROTEIN UNC-93 HOMOLOG A"/>
    <property type="match status" value="1"/>
</dbReference>
<feature type="transmembrane region" description="Helical" evidence="2">
    <location>
        <begin position="310"/>
        <end position="329"/>
    </location>
</feature>
<comment type="similarity">
    <text evidence="1">Belongs to the unc-93 family.</text>
</comment>
<reference evidence="3" key="1">
    <citation type="submission" date="2021-01" db="EMBL/GenBank/DDBJ databases">
        <authorList>
            <person name="Corre E."/>
            <person name="Pelletier E."/>
            <person name="Niang G."/>
            <person name="Scheremetjew M."/>
            <person name="Finn R."/>
            <person name="Kale V."/>
            <person name="Holt S."/>
            <person name="Cochrane G."/>
            <person name="Meng A."/>
            <person name="Brown T."/>
            <person name="Cohen L."/>
        </authorList>
    </citation>
    <scope>NUCLEOTIDE SEQUENCE</scope>
    <source>
        <strain evidence="3">RCC3387</strain>
    </source>
</reference>
<evidence type="ECO:0000256" key="1">
    <source>
        <dbReference type="ARBA" id="ARBA00009172"/>
    </source>
</evidence>
<dbReference type="EMBL" id="HBGW01012193">
    <property type="protein sequence ID" value="CAD9514547.1"/>
    <property type="molecule type" value="Transcribed_RNA"/>
</dbReference>
<proteinExistence type="inferred from homology"/>
<dbReference type="InterPro" id="IPR036259">
    <property type="entry name" value="MFS_trans_sf"/>
</dbReference>
<gene>
    <name evidence="3" type="ORF">BRAN1462_LOCUS7751</name>
</gene>
<evidence type="ECO:0008006" key="4">
    <source>
        <dbReference type="Google" id="ProtNLM"/>
    </source>
</evidence>
<feature type="transmembrane region" description="Helical" evidence="2">
    <location>
        <begin position="116"/>
        <end position="138"/>
    </location>
</feature>
<feature type="transmembrane region" description="Helical" evidence="2">
    <location>
        <begin position="279"/>
        <end position="298"/>
    </location>
</feature>
<name>A0A7S2N175_9DINO</name>
<accession>A0A7S2N175</accession>
<keyword evidence="2" id="KW-1133">Transmembrane helix</keyword>